<reference evidence="1" key="2">
    <citation type="journal article" date="2021" name="Genome Biol. Evol.">
        <title>Developing a high-quality reference genome for a parasitic bivalve with doubly uniparental inheritance (Bivalvia: Unionida).</title>
        <authorList>
            <person name="Smith C.H."/>
        </authorList>
    </citation>
    <scope>NUCLEOTIDE SEQUENCE</scope>
    <source>
        <strain evidence="1">CHS0354</strain>
        <tissue evidence="1">Mantle</tissue>
    </source>
</reference>
<protein>
    <submittedName>
        <fullName evidence="1">Uncharacterized protein</fullName>
    </submittedName>
</protein>
<dbReference type="Proteomes" id="UP001195483">
    <property type="component" value="Unassembled WGS sequence"/>
</dbReference>
<dbReference type="AlphaFoldDB" id="A0AAE0RMI2"/>
<gene>
    <name evidence="1" type="ORF">CHS0354_034466</name>
</gene>
<keyword evidence="2" id="KW-1185">Reference proteome</keyword>
<sequence>MTRCVEHYPELYPKKVSPSMLALSSVQEVSTYGGARSKRPTLEGLSNSDRLLTNDKAPDCGYRALTILWRYKHTQIGAIAINKAWAKTYTQI</sequence>
<organism evidence="1 2">
    <name type="scientific">Potamilus streckersoni</name>
    <dbReference type="NCBI Taxonomy" id="2493646"/>
    <lineage>
        <taxon>Eukaryota</taxon>
        <taxon>Metazoa</taxon>
        <taxon>Spiralia</taxon>
        <taxon>Lophotrochozoa</taxon>
        <taxon>Mollusca</taxon>
        <taxon>Bivalvia</taxon>
        <taxon>Autobranchia</taxon>
        <taxon>Heteroconchia</taxon>
        <taxon>Palaeoheterodonta</taxon>
        <taxon>Unionida</taxon>
        <taxon>Unionoidea</taxon>
        <taxon>Unionidae</taxon>
        <taxon>Ambleminae</taxon>
        <taxon>Lampsilini</taxon>
        <taxon>Potamilus</taxon>
    </lineage>
</organism>
<reference evidence="1" key="1">
    <citation type="journal article" date="2021" name="Genome Biol. Evol.">
        <title>A High-Quality Reference Genome for a Parasitic Bivalve with Doubly Uniparental Inheritance (Bivalvia: Unionida).</title>
        <authorList>
            <person name="Smith C.H."/>
        </authorList>
    </citation>
    <scope>NUCLEOTIDE SEQUENCE</scope>
    <source>
        <strain evidence="1">CHS0354</strain>
    </source>
</reference>
<evidence type="ECO:0000313" key="2">
    <source>
        <dbReference type="Proteomes" id="UP001195483"/>
    </source>
</evidence>
<dbReference type="EMBL" id="JAEAOA010002022">
    <property type="protein sequence ID" value="KAK3575890.1"/>
    <property type="molecule type" value="Genomic_DNA"/>
</dbReference>
<name>A0AAE0RMI2_9BIVA</name>
<proteinExistence type="predicted"/>
<evidence type="ECO:0000313" key="1">
    <source>
        <dbReference type="EMBL" id="KAK3575890.1"/>
    </source>
</evidence>
<feature type="non-terminal residue" evidence="1">
    <location>
        <position position="1"/>
    </location>
</feature>
<accession>A0AAE0RMI2</accession>
<comment type="caution">
    <text evidence="1">The sequence shown here is derived from an EMBL/GenBank/DDBJ whole genome shotgun (WGS) entry which is preliminary data.</text>
</comment>
<reference evidence="1" key="3">
    <citation type="submission" date="2023-05" db="EMBL/GenBank/DDBJ databases">
        <authorList>
            <person name="Smith C.H."/>
        </authorList>
    </citation>
    <scope>NUCLEOTIDE SEQUENCE</scope>
    <source>
        <strain evidence="1">CHS0354</strain>
        <tissue evidence="1">Mantle</tissue>
    </source>
</reference>